<gene>
    <name evidence="5" type="ORF">CUN85_01620</name>
</gene>
<dbReference type="InterPro" id="IPR009788">
    <property type="entry name" value="GvpD_P-loop"/>
</dbReference>
<dbReference type="GO" id="GO:0005524">
    <property type="term" value="F:ATP binding"/>
    <property type="evidence" value="ECO:0007669"/>
    <property type="project" value="UniProtKB-KW"/>
</dbReference>
<keyword evidence="2" id="KW-0067">ATP-binding</keyword>
<dbReference type="Pfam" id="PF06745">
    <property type="entry name" value="ATPase"/>
    <property type="match status" value="1"/>
</dbReference>
<dbReference type="AlphaFoldDB" id="A0A4E0PZ13"/>
<dbReference type="RefSeq" id="WP_135388392.1">
    <property type="nucleotide sequence ID" value="NZ_PGGK01000002.1"/>
</dbReference>
<reference evidence="5 6" key="1">
    <citation type="submission" date="2017-11" db="EMBL/GenBank/DDBJ databases">
        <title>Isolation and Characterization of Methanogenic Archaea from Saline Meromictic Lake at Siberia.</title>
        <authorList>
            <person name="Shen Y."/>
            <person name="Huang H.-H."/>
            <person name="Lai M.-C."/>
            <person name="Chen S.-C."/>
        </authorList>
    </citation>
    <scope>NUCLEOTIDE SEQUENCE [LARGE SCALE GENOMIC DNA]</scope>
    <source>
        <strain evidence="5 6">SY-01</strain>
    </source>
</reference>
<dbReference type="InterPro" id="IPR027417">
    <property type="entry name" value="P-loop_NTPase"/>
</dbReference>
<evidence type="ECO:0000256" key="2">
    <source>
        <dbReference type="ARBA" id="ARBA00022840"/>
    </source>
</evidence>
<comment type="caution">
    <text evidence="5">The sequence shown here is derived from an EMBL/GenBank/DDBJ whole genome shotgun (WGS) entry which is preliminary data.</text>
</comment>
<evidence type="ECO:0000259" key="4">
    <source>
        <dbReference type="Pfam" id="PF07088"/>
    </source>
</evidence>
<dbReference type="Gene3D" id="3.40.50.300">
    <property type="entry name" value="P-loop containing nucleotide triphosphate hydrolases"/>
    <property type="match status" value="2"/>
</dbReference>
<evidence type="ECO:0000313" key="6">
    <source>
        <dbReference type="Proteomes" id="UP000297295"/>
    </source>
</evidence>
<dbReference type="EMBL" id="PGGK01000002">
    <property type="protein sequence ID" value="TGC10883.1"/>
    <property type="molecule type" value="Genomic_DNA"/>
</dbReference>
<dbReference type="PANTHER" id="PTHR43637:SF2">
    <property type="entry name" value="PROTEIN GVPD 1"/>
    <property type="match status" value="1"/>
</dbReference>
<keyword evidence="6" id="KW-1185">Reference proteome</keyword>
<dbReference type="Proteomes" id="UP000297295">
    <property type="component" value="Unassembled WGS sequence"/>
</dbReference>
<dbReference type="PANTHER" id="PTHR43637">
    <property type="entry name" value="UPF0273 PROTEIN TM_0370"/>
    <property type="match status" value="1"/>
</dbReference>
<evidence type="ECO:0000256" key="1">
    <source>
        <dbReference type="ARBA" id="ARBA00022741"/>
    </source>
</evidence>
<sequence length="446" mass="49668">MIPGEIEQFFSSQFGKSLLVKGKPGTGKTTFIFGILNELCPEGNCIYISPRIDKSSSYGKFPWIEGDFSNNEDFLRMLASRIKVIWESGDSKPMIVVDSIDSLSIATTRSSRWEDNKFELERLLSDFSRKVNADLVLITEQTEVTSLDYLVDGVVSLEVSEISDADVRKVQMLKLRGVGMSQSRYVFTLEGGKFTSFDPFRVSYPQKTAIPDSMPDPMESKISTGSPDLDEILGGGYQKGSFNLFEITSGVGDSFYSLLLPTFINHLNLGRGLLSIPSEGTSVETEKRMISPFTTGPDFPGQFRGFEIRDLKGRIPSYIAAFSGNVYKDMDVFYQAKNEMMRQHGSPLLDYIGLDSMEYNYGWENIGSIIGQMASVTKTTDNVVLAVAKHGQNITDSVAHMATTHWKFENVDKTLVMYGIVPKTGLFVAQMDFSSGYPQVRLTPIK</sequence>
<feature type="domain" description="KaiC-like" evidence="3">
    <location>
        <begin position="75"/>
        <end position="190"/>
    </location>
</feature>
<feature type="domain" description="GvpD P-loop" evidence="4">
    <location>
        <begin position="6"/>
        <end position="61"/>
    </location>
</feature>
<proteinExistence type="predicted"/>
<protein>
    <recommendedName>
        <fullName evidence="7">RecA-superfamily ATPase, KaiC/GvpD/RAD55 family</fullName>
    </recommendedName>
</protein>
<name>A0A4E0PZ13_9EURY</name>
<evidence type="ECO:0008006" key="7">
    <source>
        <dbReference type="Google" id="ProtNLM"/>
    </source>
</evidence>
<dbReference type="InterPro" id="IPR014774">
    <property type="entry name" value="KaiC-like_dom"/>
</dbReference>
<keyword evidence="1" id="KW-0547">Nucleotide-binding</keyword>
<accession>A0A4E0PZ13</accession>
<dbReference type="Pfam" id="PF07088">
    <property type="entry name" value="GvpD_P-loop"/>
    <property type="match status" value="1"/>
</dbReference>
<dbReference type="SUPFAM" id="SSF52540">
    <property type="entry name" value="P-loop containing nucleoside triphosphate hydrolases"/>
    <property type="match status" value="2"/>
</dbReference>
<evidence type="ECO:0000313" key="5">
    <source>
        <dbReference type="EMBL" id="TGC10883.1"/>
    </source>
</evidence>
<evidence type="ECO:0000259" key="3">
    <source>
        <dbReference type="Pfam" id="PF06745"/>
    </source>
</evidence>
<organism evidence="5 6">
    <name type="scientific">Methanolobus halotolerans</name>
    <dbReference type="NCBI Taxonomy" id="2052935"/>
    <lineage>
        <taxon>Archaea</taxon>
        <taxon>Methanobacteriati</taxon>
        <taxon>Methanobacteriota</taxon>
        <taxon>Stenosarchaea group</taxon>
        <taxon>Methanomicrobia</taxon>
        <taxon>Methanosarcinales</taxon>
        <taxon>Methanosarcinaceae</taxon>
        <taxon>Methanolobus</taxon>
    </lineage>
</organism>
<dbReference type="OrthoDB" id="49590at2157"/>